<dbReference type="SUPFAM" id="SSF54909">
    <property type="entry name" value="Dimeric alpha+beta barrel"/>
    <property type="match status" value="1"/>
</dbReference>
<name>A0ABX0YJR6_9PSED</name>
<dbReference type="EMBL" id="JAAVJI010000009">
    <property type="protein sequence ID" value="NJP02253.1"/>
    <property type="molecule type" value="Genomic_DNA"/>
</dbReference>
<protein>
    <submittedName>
        <fullName evidence="1">Uncharacterized protein</fullName>
    </submittedName>
</protein>
<comment type="caution">
    <text evidence="1">The sequence shown here is derived from an EMBL/GenBank/DDBJ whole genome shotgun (WGS) entry which is preliminary data.</text>
</comment>
<evidence type="ECO:0000313" key="2">
    <source>
        <dbReference type="Proteomes" id="UP000746535"/>
    </source>
</evidence>
<gene>
    <name evidence="1" type="ORF">HBH25_15500</name>
</gene>
<evidence type="ECO:0000313" key="1">
    <source>
        <dbReference type="EMBL" id="NJP02253.1"/>
    </source>
</evidence>
<dbReference type="RefSeq" id="WP_168084840.1">
    <property type="nucleotide sequence ID" value="NZ_JAAVJI010000009.1"/>
</dbReference>
<organism evidence="1 2">
    <name type="scientific">Pseudomonas quercus</name>
    <dbReference type="NCBI Taxonomy" id="2722792"/>
    <lineage>
        <taxon>Bacteria</taxon>
        <taxon>Pseudomonadati</taxon>
        <taxon>Pseudomonadota</taxon>
        <taxon>Gammaproteobacteria</taxon>
        <taxon>Pseudomonadales</taxon>
        <taxon>Pseudomonadaceae</taxon>
        <taxon>Pseudomonas</taxon>
    </lineage>
</organism>
<dbReference type="InterPro" id="IPR011008">
    <property type="entry name" value="Dimeric_a/b-barrel"/>
</dbReference>
<sequence>MLAKQLTNQDVKPGALLLVLLEPPSPLEEEFNDWYDYEHFPQRLSTPGFISGQRWVAIHGWPRYLARYTLENYAIFKSAEYRAISGANNSPWSKRLLSRTIGRQRLAAQVLSQKVSSRTPISLGLILWPLDDPDLSAELVFQAGHVVSNMPDVIEYQWAQTEGLLVCILGFDHLKAPAELATLARLAGVGASTLNVYVRYTRG</sequence>
<proteinExistence type="predicted"/>
<accession>A0ABX0YJR6</accession>
<reference evidence="1 2" key="1">
    <citation type="submission" date="2020-03" db="EMBL/GenBank/DDBJ databases">
        <authorList>
            <person name="Wang L."/>
            <person name="He N."/>
            <person name="Li Y."/>
            <person name="Fang Y."/>
            <person name="Zhang F."/>
        </authorList>
    </citation>
    <scope>NUCLEOTIDE SEQUENCE [LARGE SCALE GENOMIC DNA]</scope>
    <source>
        <strain evidence="2">hsmgli-8</strain>
    </source>
</reference>
<dbReference type="Proteomes" id="UP000746535">
    <property type="component" value="Unassembled WGS sequence"/>
</dbReference>
<keyword evidence="2" id="KW-1185">Reference proteome</keyword>